<dbReference type="HOGENOM" id="CLU_043071_0_0_1"/>
<keyword evidence="3" id="KW-1185">Reference proteome</keyword>
<evidence type="ECO:0000259" key="1">
    <source>
        <dbReference type="Pfam" id="PF01728"/>
    </source>
</evidence>
<evidence type="ECO:0000313" key="2">
    <source>
        <dbReference type="EMBL" id="EFQ32063.1"/>
    </source>
</evidence>
<dbReference type="AlphaFoldDB" id="E3QMH5"/>
<name>E3QMH5_COLGM</name>
<dbReference type="VEuPathDB" id="FungiDB:GLRG_07207"/>
<dbReference type="GO" id="GO:0008168">
    <property type="term" value="F:methyltransferase activity"/>
    <property type="evidence" value="ECO:0007669"/>
    <property type="project" value="InterPro"/>
</dbReference>
<reference evidence="3" key="1">
    <citation type="journal article" date="2012" name="Nat. Genet.">
        <title>Lifestyle transitions in plant pathogenic Colletotrichum fungi deciphered by genome and transcriptome analyses.</title>
        <authorList>
            <person name="O'Connell R.J."/>
            <person name="Thon M.R."/>
            <person name="Hacquard S."/>
            <person name="Amyotte S.G."/>
            <person name="Kleemann J."/>
            <person name="Torres M.F."/>
            <person name="Damm U."/>
            <person name="Buiate E.A."/>
            <person name="Epstein L."/>
            <person name="Alkan N."/>
            <person name="Altmueller J."/>
            <person name="Alvarado-Balderrama L."/>
            <person name="Bauser C.A."/>
            <person name="Becker C."/>
            <person name="Birren B.W."/>
            <person name="Chen Z."/>
            <person name="Choi J."/>
            <person name="Crouch J.A."/>
            <person name="Duvick J.P."/>
            <person name="Farman M.A."/>
            <person name="Gan P."/>
            <person name="Heiman D."/>
            <person name="Henrissat B."/>
            <person name="Howard R.J."/>
            <person name="Kabbage M."/>
            <person name="Koch C."/>
            <person name="Kracher B."/>
            <person name="Kubo Y."/>
            <person name="Law A.D."/>
            <person name="Lebrun M.-H."/>
            <person name="Lee Y.-H."/>
            <person name="Miyara I."/>
            <person name="Moore N."/>
            <person name="Neumann U."/>
            <person name="Nordstroem K."/>
            <person name="Panaccione D.G."/>
            <person name="Panstruga R."/>
            <person name="Place M."/>
            <person name="Proctor R.H."/>
            <person name="Prusky D."/>
            <person name="Rech G."/>
            <person name="Reinhardt R."/>
            <person name="Rollins J.A."/>
            <person name="Rounsley S."/>
            <person name="Schardl C.L."/>
            <person name="Schwartz D.C."/>
            <person name="Shenoy N."/>
            <person name="Shirasu K."/>
            <person name="Sikhakolli U.R."/>
            <person name="Stueber K."/>
            <person name="Sukno S.A."/>
            <person name="Sweigard J.A."/>
            <person name="Takano Y."/>
            <person name="Takahara H."/>
            <person name="Trail F."/>
            <person name="van der Does H.C."/>
            <person name="Voll L.M."/>
            <person name="Will I."/>
            <person name="Young S."/>
            <person name="Zeng Q."/>
            <person name="Zhang J."/>
            <person name="Zhou S."/>
            <person name="Dickman M.B."/>
            <person name="Schulze-Lefert P."/>
            <person name="Ver Loren van Themaat E."/>
            <person name="Ma L.-J."/>
            <person name="Vaillancourt L.J."/>
        </authorList>
    </citation>
    <scope>NUCLEOTIDE SEQUENCE [LARGE SCALE GENOMIC DNA]</scope>
    <source>
        <strain evidence="3">M1.001 / M2 / FGSC 10212</strain>
    </source>
</reference>
<dbReference type="InterPro" id="IPR002877">
    <property type="entry name" value="RNA_MeTrfase_FtsJ_dom"/>
</dbReference>
<accession>E3QMH5</accession>
<dbReference type="RefSeq" id="XP_008096083.1">
    <property type="nucleotide sequence ID" value="XM_008097892.1"/>
</dbReference>
<gene>
    <name evidence="2" type="ORF">GLRG_07207</name>
</gene>
<evidence type="ECO:0000313" key="3">
    <source>
        <dbReference type="Proteomes" id="UP000008782"/>
    </source>
</evidence>
<dbReference type="STRING" id="645133.E3QMH5"/>
<dbReference type="OrthoDB" id="417125at2759"/>
<dbReference type="eggNOG" id="ENOG502S5H8">
    <property type="taxonomic scope" value="Eukaryota"/>
</dbReference>
<dbReference type="SUPFAM" id="SSF53335">
    <property type="entry name" value="S-adenosyl-L-methionine-dependent methyltransferases"/>
    <property type="match status" value="1"/>
</dbReference>
<sequence length="386" mass="43518">MSDVNLSPADDSMTKVEMPTEEMDSARIAAPDSDGLEHVTPGAVIVRYLTQHSPEFAELSKLREIGWQNPDGDRFFQRQRAQATNPTEKTKLYFYEMMKRIGDEMQRITGALKTKSPGSDFPRILDMGMAPGGFLATAMRLNPRAKALGLSLPIANGGYPSLVPEREDIDLRYLDVTMLAADLGFEDIPADHPDADKFLPRQFEPGRKFDLVICSSSVVREHEVGEYRKITEPRRLTTSQLALGLERLIPGGTMVVLFHKVEAWTTVVQLYRFSKFCEKLFLFKPTKGHTKRSSFYMVATGVQSQNPEAILAIERWKQVWRAATLDVEGTGTMLQELDEEEPSPEEILREFGEDLVRLGKRAWSIQADALRDAPFITGHHSKTLEQ</sequence>
<dbReference type="GeneID" id="24412572"/>
<dbReference type="Gene3D" id="3.40.50.150">
    <property type="entry name" value="Vaccinia Virus protein VP39"/>
    <property type="match status" value="1"/>
</dbReference>
<feature type="domain" description="Ribosomal RNA methyltransferase FtsJ" evidence="1">
    <location>
        <begin position="123"/>
        <end position="300"/>
    </location>
</feature>
<dbReference type="Pfam" id="PF01728">
    <property type="entry name" value="FtsJ"/>
    <property type="match status" value="1"/>
</dbReference>
<protein>
    <recommendedName>
        <fullName evidence="1">Ribosomal RNA methyltransferase FtsJ domain-containing protein</fullName>
    </recommendedName>
</protein>
<dbReference type="GO" id="GO:0032259">
    <property type="term" value="P:methylation"/>
    <property type="evidence" value="ECO:0007669"/>
    <property type="project" value="InterPro"/>
</dbReference>
<proteinExistence type="predicted"/>
<dbReference type="Proteomes" id="UP000008782">
    <property type="component" value="Unassembled WGS sequence"/>
</dbReference>
<dbReference type="InterPro" id="IPR029063">
    <property type="entry name" value="SAM-dependent_MTases_sf"/>
</dbReference>
<dbReference type="EMBL" id="GG697359">
    <property type="protein sequence ID" value="EFQ32063.1"/>
    <property type="molecule type" value="Genomic_DNA"/>
</dbReference>
<organism evidence="3">
    <name type="scientific">Colletotrichum graminicola (strain M1.001 / M2 / FGSC 10212)</name>
    <name type="common">Maize anthracnose fungus</name>
    <name type="synonym">Glomerella graminicola</name>
    <dbReference type="NCBI Taxonomy" id="645133"/>
    <lineage>
        <taxon>Eukaryota</taxon>
        <taxon>Fungi</taxon>
        <taxon>Dikarya</taxon>
        <taxon>Ascomycota</taxon>
        <taxon>Pezizomycotina</taxon>
        <taxon>Sordariomycetes</taxon>
        <taxon>Hypocreomycetidae</taxon>
        <taxon>Glomerellales</taxon>
        <taxon>Glomerellaceae</taxon>
        <taxon>Colletotrichum</taxon>
        <taxon>Colletotrichum graminicola species complex</taxon>
    </lineage>
</organism>